<name>A0ABP4PL15_9ACTN</name>
<dbReference type="InterPro" id="IPR010502">
    <property type="entry name" value="Carb-bd_dom_fam9"/>
</dbReference>
<protein>
    <recommendedName>
        <fullName evidence="2">Carbohydrate-binding domain-containing protein</fullName>
    </recommendedName>
</protein>
<sequence length="889" mass="92964">MKRRTFLSVSAATAVVPFTAGRAVAAPAASTPRQALAASNVFVVPDVPRLVVPNVEPGENAGITVTVPGGDRAWSGTARAGTTVVVPVGTGYFDVSYEFAGQSVTDTFCVLSKIAGVVPGLGVNTHFGFGPDPWDPNVLAPMVAAAGIATVRDTEEWWGAEPTKGTYDFTLYNTYRDALRQHGLTDLPVLSFNNANYDGGATPYTDAGRSGFASYAVELVRQNPDVAAVEVFNEFNIPTFGARGNSPANCRPDYYFLLLKATVTELRKHYPHLRYVAPATAGVPLDWMKVVFDSGGLDYIDGVSIHPYNYPASPDSLAQQIRSVATLIESYGVQRDIWISELGWPAGTAHLAVDTRSQAAYAVQGAAAAYAAGVTDFFWYDFMNDGTNPGETEQNFGMVTMVQGGASRPKPAYVSYANLARQLSGVKKSGLKQDSPAAGVSRVVIPNGPMTTWMLWADSSTAFGIDASRSATFTDAYGETAHVDGELSVTVGKEPVYVSTTGAIAVAPTVRHQLTARETKRGEDLVGLWIVDNTAGTSTAAAKLSAGGQVVASVKVPAGAKRSTEVSFGTVSAVGWRTVHASVTEAGAVVGKLVADYQVTEPLELAVQHVLRDGTDQLRIRVANSSSAAQSVPTIAWTVGSAQGSASDVAIAAGAVDERFIPLSSGTTYSVTATMSDGTPLTASGTAVLVAASDLHHVANKTIAINGVNQLTGTTPTGTSSEGTVQVTGYNGPQDLSFDFWVTHDADRLYLTIEVTDDVHHATAGGDQIWQNDSLQFAVSSGTPGEAAGWNEIGASLVGADIDTWRWSGPGTGPLPAGDAAITRTGTTTTYTAGVAWTDLGIDPTGNLISVSLLVNDNDGQGRKGYIEWASGIGNGKDSALFKAFVLDA</sequence>
<feature type="signal peptide" evidence="1">
    <location>
        <begin position="1"/>
        <end position="25"/>
    </location>
</feature>
<dbReference type="Pfam" id="PF06452">
    <property type="entry name" value="CBM9_1"/>
    <property type="match status" value="1"/>
</dbReference>
<dbReference type="SUPFAM" id="SSF51445">
    <property type="entry name" value="(Trans)glycosidases"/>
    <property type="match status" value="1"/>
</dbReference>
<dbReference type="EMBL" id="BAAAND010000004">
    <property type="protein sequence ID" value="GAA1581248.1"/>
    <property type="molecule type" value="Genomic_DNA"/>
</dbReference>
<feature type="domain" description="Carbohydrate-binding" evidence="2">
    <location>
        <begin position="731"/>
        <end position="882"/>
    </location>
</feature>
<evidence type="ECO:0000313" key="3">
    <source>
        <dbReference type="EMBL" id="GAA1581248.1"/>
    </source>
</evidence>
<dbReference type="RefSeq" id="WP_344190776.1">
    <property type="nucleotide sequence ID" value="NZ_BAAAND010000004.1"/>
</dbReference>
<evidence type="ECO:0000256" key="1">
    <source>
        <dbReference type="SAM" id="SignalP"/>
    </source>
</evidence>
<proteinExistence type="predicted"/>
<organism evidence="3 4">
    <name type="scientific">Kribbella karoonensis</name>
    <dbReference type="NCBI Taxonomy" id="324851"/>
    <lineage>
        <taxon>Bacteria</taxon>
        <taxon>Bacillati</taxon>
        <taxon>Actinomycetota</taxon>
        <taxon>Actinomycetes</taxon>
        <taxon>Propionibacteriales</taxon>
        <taxon>Kribbellaceae</taxon>
        <taxon>Kribbella</taxon>
    </lineage>
</organism>
<dbReference type="Gene3D" id="2.60.40.1190">
    <property type="match status" value="1"/>
</dbReference>
<dbReference type="CDD" id="cd09621">
    <property type="entry name" value="CBM9_like_5"/>
    <property type="match status" value="1"/>
</dbReference>
<dbReference type="InterPro" id="IPR017853">
    <property type="entry name" value="GH"/>
</dbReference>
<dbReference type="Proteomes" id="UP001500190">
    <property type="component" value="Unassembled WGS sequence"/>
</dbReference>
<comment type="caution">
    <text evidence="3">The sequence shown here is derived from an EMBL/GenBank/DDBJ whole genome shotgun (WGS) entry which is preliminary data.</text>
</comment>
<dbReference type="InterPro" id="IPR051923">
    <property type="entry name" value="Glycosyl_Hydrolase_39"/>
</dbReference>
<feature type="chain" id="PRO_5045515771" description="Carbohydrate-binding domain-containing protein" evidence="1">
    <location>
        <begin position="26"/>
        <end position="889"/>
    </location>
</feature>
<dbReference type="SUPFAM" id="SSF49344">
    <property type="entry name" value="CBD9-like"/>
    <property type="match status" value="1"/>
</dbReference>
<accession>A0ABP4PL15</accession>
<gene>
    <name evidence="3" type="ORF">GCM10009742_27230</name>
</gene>
<keyword evidence="4" id="KW-1185">Reference proteome</keyword>
<dbReference type="Gene3D" id="3.20.20.80">
    <property type="entry name" value="Glycosidases"/>
    <property type="match status" value="1"/>
</dbReference>
<dbReference type="PANTHER" id="PTHR12631:SF10">
    <property type="entry name" value="BETA-XYLOSIDASE-LIKE PROTEIN-RELATED"/>
    <property type="match status" value="1"/>
</dbReference>
<evidence type="ECO:0000313" key="4">
    <source>
        <dbReference type="Proteomes" id="UP001500190"/>
    </source>
</evidence>
<dbReference type="PANTHER" id="PTHR12631">
    <property type="entry name" value="ALPHA-L-IDURONIDASE"/>
    <property type="match status" value="1"/>
</dbReference>
<reference evidence="4" key="1">
    <citation type="journal article" date="2019" name="Int. J. Syst. Evol. Microbiol.">
        <title>The Global Catalogue of Microorganisms (GCM) 10K type strain sequencing project: providing services to taxonomists for standard genome sequencing and annotation.</title>
        <authorList>
            <consortium name="The Broad Institute Genomics Platform"/>
            <consortium name="The Broad Institute Genome Sequencing Center for Infectious Disease"/>
            <person name="Wu L."/>
            <person name="Ma J."/>
        </authorList>
    </citation>
    <scope>NUCLEOTIDE SEQUENCE [LARGE SCALE GENOMIC DNA]</scope>
    <source>
        <strain evidence="4">JCM 14304</strain>
    </source>
</reference>
<evidence type="ECO:0000259" key="2">
    <source>
        <dbReference type="Pfam" id="PF06452"/>
    </source>
</evidence>
<keyword evidence="1" id="KW-0732">Signal</keyword>